<comment type="caution">
    <text evidence="1">The sequence shown here is derived from an EMBL/GenBank/DDBJ whole genome shotgun (WGS) entry which is preliminary data.</text>
</comment>
<gene>
    <name evidence="1" type="ORF">NUW54_g14581</name>
</gene>
<dbReference type="EMBL" id="JANSHE010007660">
    <property type="protein sequence ID" value="KAJ2957705.1"/>
    <property type="molecule type" value="Genomic_DNA"/>
</dbReference>
<keyword evidence="2" id="KW-1185">Reference proteome</keyword>
<proteinExistence type="predicted"/>
<accession>A0ACC1MBP6</accession>
<protein>
    <submittedName>
        <fullName evidence="1">Uncharacterized protein</fullName>
    </submittedName>
</protein>
<organism evidence="1 2">
    <name type="scientific">Trametes sanguinea</name>
    <dbReference type="NCBI Taxonomy" id="158606"/>
    <lineage>
        <taxon>Eukaryota</taxon>
        <taxon>Fungi</taxon>
        <taxon>Dikarya</taxon>
        <taxon>Basidiomycota</taxon>
        <taxon>Agaricomycotina</taxon>
        <taxon>Agaricomycetes</taxon>
        <taxon>Polyporales</taxon>
        <taxon>Polyporaceae</taxon>
        <taxon>Trametes</taxon>
    </lineage>
</organism>
<evidence type="ECO:0000313" key="2">
    <source>
        <dbReference type="Proteomes" id="UP001144978"/>
    </source>
</evidence>
<sequence length="126" mass="14056">MPSTINTLDTAPQFSDTFLKYKAKKPKAAQPSHPQSTELSKQSAAEQKRTEELAAELGSHEDMIMLLIPHLEKDSWIKPRDRIADQLPPDYKPGNETAIGTGTKRNQESAQLNTDAPRPKRTCSSR</sequence>
<name>A0ACC1MBP6_9APHY</name>
<dbReference type="Proteomes" id="UP001144978">
    <property type="component" value="Unassembled WGS sequence"/>
</dbReference>
<reference evidence="1" key="1">
    <citation type="submission" date="2022-08" db="EMBL/GenBank/DDBJ databases">
        <title>Genome Sequence of Pycnoporus sanguineus.</title>
        <authorList>
            <person name="Buettner E."/>
        </authorList>
    </citation>
    <scope>NUCLEOTIDE SEQUENCE</scope>
    <source>
        <strain evidence="1">CG-C14</strain>
    </source>
</reference>
<evidence type="ECO:0000313" key="1">
    <source>
        <dbReference type="EMBL" id="KAJ2957705.1"/>
    </source>
</evidence>